<protein>
    <submittedName>
        <fullName evidence="2">Uncharacterized protein</fullName>
    </submittedName>
</protein>
<feature type="compositionally biased region" description="Basic and acidic residues" evidence="1">
    <location>
        <begin position="110"/>
        <end position="122"/>
    </location>
</feature>
<evidence type="ECO:0000313" key="2">
    <source>
        <dbReference type="EMBL" id="JAD85897.1"/>
    </source>
</evidence>
<accession>A0A0A9DQ42</accession>
<reference evidence="2" key="1">
    <citation type="submission" date="2014-09" db="EMBL/GenBank/DDBJ databases">
        <authorList>
            <person name="Magalhaes I.L.F."/>
            <person name="Oliveira U."/>
            <person name="Santos F.R."/>
            <person name="Vidigal T.H.D.A."/>
            <person name="Brescovit A.D."/>
            <person name="Santos A.J."/>
        </authorList>
    </citation>
    <scope>NUCLEOTIDE SEQUENCE</scope>
    <source>
        <tissue evidence="2">Shoot tissue taken approximately 20 cm above the soil surface</tissue>
    </source>
</reference>
<name>A0A0A9DQ42_ARUDO</name>
<feature type="compositionally biased region" description="Basic residues" evidence="1">
    <location>
        <begin position="125"/>
        <end position="138"/>
    </location>
</feature>
<feature type="compositionally biased region" description="Low complexity" evidence="1">
    <location>
        <begin position="38"/>
        <end position="49"/>
    </location>
</feature>
<proteinExistence type="predicted"/>
<sequence>MEKKSTTDQEQQSKVPGEVNAENNNDIAKDEISEESNQQKTQTLKQRQLNCEKGQKEDKMYIDVPIENDESDPYTSENISRAKYSSNQTCYNENKDIINTTTSYEDCHEDTNIPVHKEENPTRYKSTRPRKRPARYTS</sequence>
<dbReference type="EMBL" id="GBRH01211998">
    <property type="protein sequence ID" value="JAD85897.1"/>
    <property type="molecule type" value="Transcribed_RNA"/>
</dbReference>
<feature type="region of interest" description="Disordered" evidence="1">
    <location>
        <begin position="110"/>
        <end position="138"/>
    </location>
</feature>
<dbReference type="AlphaFoldDB" id="A0A0A9DQ42"/>
<organism evidence="2">
    <name type="scientific">Arundo donax</name>
    <name type="common">Giant reed</name>
    <name type="synonym">Donax arundinaceus</name>
    <dbReference type="NCBI Taxonomy" id="35708"/>
    <lineage>
        <taxon>Eukaryota</taxon>
        <taxon>Viridiplantae</taxon>
        <taxon>Streptophyta</taxon>
        <taxon>Embryophyta</taxon>
        <taxon>Tracheophyta</taxon>
        <taxon>Spermatophyta</taxon>
        <taxon>Magnoliopsida</taxon>
        <taxon>Liliopsida</taxon>
        <taxon>Poales</taxon>
        <taxon>Poaceae</taxon>
        <taxon>PACMAD clade</taxon>
        <taxon>Arundinoideae</taxon>
        <taxon>Arundineae</taxon>
        <taxon>Arundo</taxon>
    </lineage>
</organism>
<evidence type="ECO:0000256" key="1">
    <source>
        <dbReference type="SAM" id="MobiDB-lite"/>
    </source>
</evidence>
<reference evidence="2" key="2">
    <citation type="journal article" date="2015" name="Data Brief">
        <title>Shoot transcriptome of the giant reed, Arundo donax.</title>
        <authorList>
            <person name="Barrero R.A."/>
            <person name="Guerrero F.D."/>
            <person name="Moolhuijzen P."/>
            <person name="Goolsby J.A."/>
            <person name="Tidwell J."/>
            <person name="Bellgard S.E."/>
            <person name="Bellgard M.I."/>
        </authorList>
    </citation>
    <scope>NUCLEOTIDE SEQUENCE</scope>
    <source>
        <tissue evidence="2">Shoot tissue taken approximately 20 cm above the soil surface</tissue>
    </source>
</reference>
<feature type="region of interest" description="Disordered" evidence="1">
    <location>
        <begin position="1"/>
        <end position="56"/>
    </location>
</feature>